<reference evidence="10 11" key="1">
    <citation type="submission" date="2016-10" db="EMBL/GenBank/DDBJ databases">
        <authorList>
            <person name="de Groot N.N."/>
        </authorList>
    </citation>
    <scope>NUCLEOTIDE SEQUENCE [LARGE SCALE GENOMIC DNA]</scope>
    <source>
        <strain evidence="10 11">DSM 20581</strain>
    </source>
</reference>
<dbReference type="SUPFAM" id="SSF53062">
    <property type="entry name" value="PTS system fructose IIA component-like"/>
    <property type="match status" value="1"/>
</dbReference>
<keyword evidence="3" id="KW-0547">Nucleotide-binding</keyword>
<evidence type="ECO:0000256" key="3">
    <source>
        <dbReference type="ARBA" id="ARBA00022741"/>
    </source>
</evidence>
<dbReference type="InterPro" id="IPR036390">
    <property type="entry name" value="WH_DNA-bd_sf"/>
</dbReference>
<dbReference type="GO" id="GO:0016740">
    <property type="term" value="F:transferase activity"/>
    <property type="evidence" value="ECO:0007669"/>
    <property type="project" value="UniProtKB-KW"/>
</dbReference>
<accession>A0A1I5V9L4</accession>
<dbReference type="InterPro" id="IPR042371">
    <property type="entry name" value="Z_dom"/>
</dbReference>
<dbReference type="STRING" id="82801.SAMN04488506_0428"/>
<dbReference type="InterPro" id="IPR003593">
    <property type="entry name" value="AAA+_ATPase"/>
</dbReference>
<evidence type="ECO:0000256" key="1">
    <source>
        <dbReference type="ARBA" id="ARBA00020887"/>
    </source>
</evidence>
<dbReference type="SUPFAM" id="SSF63520">
    <property type="entry name" value="PTS-regulatory domain, PRD"/>
    <property type="match status" value="2"/>
</dbReference>
<evidence type="ECO:0000259" key="7">
    <source>
        <dbReference type="PROSITE" id="PS50045"/>
    </source>
</evidence>
<dbReference type="InterPro" id="IPR036662">
    <property type="entry name" value="PTS_EIIA_man-typ_sf"/>
</dbReference>
<dbReference type="Pfam" id="PF00874">
    <property type="entry name" value="PRD"/>
    <property type="match status" value="2"/>
</dbReference>
<dbReference type="SUPFAM" id="SSF46785">
    <property type="entry name" value="Winged helix' DNA-binding domain"/>
    <property type="match status" value="1"/>
</dbReference>
<keyword evidence="2" id="KW-0808">Transferase</keyword>
<dbReference type="InterPro" id="IPR002078">
    <property type="entry name" value="Sigma_54_int"/>
</dbReference>
<evidence type="ECO:0000256" key="5">
    <source>
        <dbReference type="ARBA" id="ARBA00022884"/>
    </source>
</evidence>
<dbReference type="PROSITE" id="PS51096">
    <property type="entry name" value="PTS_EIIA_TYPE_4"/>
    <property type="match status" value="1"/>
</dbReference>
<dbReference type="GO" id="GO:0003723">
    <property type="term" value="F:RNA binding"/>
    <property type="evidence" value="ECO:0007669"/>
    <property type="project" value="UniProtKB-KW"/>
</dbReference>
<dbReference type="InterPro" id="IPR004701">
    <property type="entry name" value="PTS_EIIA_man-typ"/>
</dbReference>
<dbReference type="Gene3D" id="3.40.50.300">
    <property type="entry name" value="P-loop containing nucleotide triphosphate hydrolases"/>
    <property type="match status" value="1"/>
</dbReference>
<dbReference type="GO" id="GO:0016020">
    <property type="term" value="C:membrane"/>
    <property type="evidence" value="ECO:0007669"/>
    <property type="project" value="InterPro"/>
</dbReference>
<keyword evidence="4" id="KW-0067">ATP-binding</keyword>
<dbReference type="SUPFAM" id="SSF52540">
    <property type="entry name" value="P-loop containing nucleoside triphosphate hydrolases"/>
    <property type="match status" value="1"/>
</dbReference>
<dbReference type="PROSITE" id="PS00676">
    <property type="entry name" value="SIGMA54_INTERACT_2"/>
    <property type="match status" value="1"/>
</dbReference>
<dbReference type="InterPro" id="IPR025943">
    <property type="entry name" value="Sigma_54_int_dom_ATP-bd_2"/>
</dbReference>
<evidence type="ECO:0000259" key="8">
    <source>
        <dbReference type="PROSITE" id="PS51096"/>
    </source>
</evidence>
<dbReference type="AlphaFoldDB" id="A0A1I5V9L4"/>
<dbReference type="GO" id="GO:0003677">
    <property type="term" value="F:DNA binding"/>
    <property type="evidence" value="ECO:0007669"/>
    <property type="project" value="UniProtKB-KW"/>
</dbReference>
<dbReference type="GO" id="GO:0005524">
    <property type="term" value="F:ATP binding"/>
    <property type="evidence" value="ECO:0007669"/>
    <property type="project" value="UniProtKB-KW"/>
</dbReference>
<dbReference type="SMART" id="SM00550">
    <property type="entry name" value="Zalpha"/>
    <property type="match status" value="1"/>
</dbReference>
<dbReference type="Pfam" id="PF00158">
    <property type="entry name" value="Sigma54_activat"/>
    <property type="match status" value="1"/>
</dbReference>
<dbReference type="OrthoDB" id="9771372at2"/>
<evidence type="ECO:0000256" key="2">
    <source>
        <dbReference type="ARBA" id="ARBA00022679"/>
    </source>
</evidence>
<dbReference type="PROSITE" id="PS50045">
    <property type="entry name" value="SIGMA54_INTERACT_4"/>
    <property type="match status" value="1"/>
</dbReference>
<dbReference type="CDD" id="cd00009">
    <property type="entry name" value="AAA"/>
    <property type="match status" value="1"/>
</dbReference>
<dbReference type="Pfam" id="PF03610">
    <property type="entry name" value="EIIA-man"/>
    <property type="match status" value="1"/>
</dbReference>
<evidence type="ECO:0000259" key="9">
    <source>
        <dbReference type="PROSITE" id="PS51372"/>
    </source>
</evidence>
<sequence>MNNRKDLVLTFLQQKPNESFSAKVLAEELKLDRSNVSRYLNELYNENKVHKNAGRPVLFQFKPSRTEKEEGESKAFSKIVGHSLSLKVMVQQAKAAILYPPRGLHTIIFGETGTGKSVFARSMYEFALESKAMSQDAPFISFNCADYAQNPQLLFGHIFGVKKGSYTGATEDSPGLLKKADGGILFLDEIHRLPPEGQEMLFTFIDKGVYQPLGESGKEYEASVQIIGATTENSDVLLSTFNRRIPMSITMPPLRERTIDERYQLVASFLQQEAHRLNQEIVAEREVVLAFMLYHPEANIGQVERDLKLVCAKAFLHYRTNNEDHLTITQEDLPLPVQKGLLLKKEAPERLNRIVKPQQKHFSFEPNQPQPDYFLGSGEDMSVYNAIEERVDELLKSGAEQIDLETFVENGMGHYFSDYIEQLASREVRKELISKEILKATDLVYDVAEKRLNRSFNNSTRFAFSLHLQSTLDRIRENRQIIHPNLNGARKQYSKEFQVAIELSALIEEQFAIEIPLDEIGFITMFLTIDLTEKAEKTQEKVGIVVIMHGKSTATSMLETVQELLDTKVGIALDMPLTMKVKEMYEVVRNTLRQKSKEYTKGIFLLTDMGSLNSFGRILAEELSLPIKTLSMTSTPIVLEAVRMASLGRPLEDIYQSCLSAMNTSLQQIVSVQKNKPHAIVVTCFTGEGVAKSLEDKLENEIDTSAVKIISLQFLQREQFRQQIDHLMADYDIKAIVGTVAFDYASIPYYSAYDIFEDSKLNELKRRLEVHVSIEEMANSLSGTLRVVGSISELLTKIQTVVNQVLTDRRLQIDSGVKVGLMLHMAFLVDALKSGTITRKFPKKEAFLKENRLLMDVVKTKLLSLEQQYSIQFPEDEIAYISYIIIENAF</sequence>
<keyword evidence="11" id="KW-1185">Reference proteome</keyword>
<dbReference type="PANTHER" id="PTHR32071:SF38">
    <property type="entry name" value="PSP OPERON TRANSCRIPTIONAL ACTIVATOR"/>
    <property type="match status" value="1"/>
</dbReference>
<evidence type="ECO:0000256" key="6">
    <source>
        <dbReference type="ARBA" id="ARBA00023125"/>
    </source>
</evidence>
<dbReference type="Gene3D" id="3.40.50.510">
    <property type="entry name" value="Phosphotransferase system, mannose-type IIA component"/>
    <property type="match status" value="1"/>
</dbReference>
<evidence type="ECO:0000256" key="4">
    <source>
        <dbReference type="ARBA" id="ARBA00022840"/>
    </source>
</evidence>
<dbReference type="EMBL" id="FOXW01000001">
    <property type="protein sequence ID" value="SFQ04102.1"/>
    <property type="molecule type" value="Genomic_DNA"/>
</dbReference>
<dbReference type="PANTHER" id="PTHR32071">
    <property type="entry name" value="TRANSCRIPTIONAL REGULATORY PROTEIN"/>
    <property type="match status" value="1"/>
</dbReference>
<proteinExistence type="predicted"/>
<dbReference type="PROSITE" id="PS51372">
    <property type="entry name" value="PRD_2"/>
    <property type="match status" value="2"/>
</dbReference>
<dbReference type="GO" id="GO:0009401">
    <property type="term" value="P:phosphoenolpyruvate-dependent sugar phosphotransferase system"/>
    <property type="evidence" value="ECO:0007669"/>
    <property type="project" value="InterPro"/>
</dbReference>
<feature type="domain" description="PRD" evidence="9">
    <location>
        <begin position="782"/>
        <end position="890"/>
    </location>
</feature>
<protein>
    <recommendedName>
        <fullName evidence="1">DNA translocase FtsK</fullName>
    </recommendedName>
</protein>
<feature type="domain" description="PTS EIIA type-4" evidence="8">
    <location>
        <begin position="541"/>
        <end position="669"/>
    </location>
</feature>
<dbReference type="InterPro" id="IPR027417">
    <property type="entry name" value="P-loop_NTPase"/>
</dbReference>
<dbReference type="InterPro" id="IPR036634">
    <property type="entry name" value="PRD_sf"/>
</dbReference>
<dbReference type="Gene3D" id="1.10.1790.10">
    <property type="entry name" value="PRD domain"/>
    <property type="match status" value="2"/>
</dbReference>
<dbReference type="InterPro" id="IPR011608">
    <property type="entry name" value="PRD"/>
</dbReference>
<dbReference type="Gene3D" id="1.10.10.10">
    <property type="entry name" value="Winged helix-like DNA-binding domain superfamily/Winged helix DNA-binding domain"/>
    <property type="match status" value="1"/>
</dbReference>
<dbReference type="RefSeq" id="WP_092479493.1">
    <property type="nucleotide sequence ID" value="NZ_FOXW01000001.1"/>
</dbReference>
<keyword evidence="6" id="KW-0238">DNA-binding</keyword>
<evidence type="ECO:0000313" key="11">
    <source>
        <dbReference type="Proteomes" id="UP000199136"/>
    </source>
</evidence>
<organism evidence="10 11">
    <name type="scientific">Desemzia incerta</name>
    <dbReference type="NCBI Taxonomy" id="82801"/>
    <lineage>
        <taxon>Bacteria</taxon>
        <taxon>Bacillati</taxon>
        <taxon>Bacillota</taxon>
        <taxon>Bacilli</taxon>
        <taxon>Lactobacillales</taxon>
        <taxon>Carnobacteriaceae</taxon>
        <taxon>Desemzia</taxon>
    </lineage>
</organism>
<keyword evidence="5" id="KW-0694">RNA-binding</keyword>
<feature type="domain" description="PRD" evidence="9">
    <location>
        <begin position="432"/>
        <end position="537"/>
    </location>
</feature>
<dbReference type="InterPro" id="IPR036388">
    <property type="entry name" value="WH-like_DNA-bd_sf"/>
</dbReference>
<dbReference type="GO" id="GO:0003726">
    <property type="term" value="F:double-stranded RNA adenosine deaminase activity"/>
    <property type="evidence" value="ECO:0007669"/>
    <property type="project" value="InterPro"/>
</dbReference>
<dbReference type="SMART" id="SM00382">
    <property type="entry name" value="AAA"/>
    <property type="match status" value="1"/>
</dbReference>
<gene>
    <name evidence="10" type="ORF">SAMN04488506_0428</name>
</gene>
<name>A0A1I5V9L4_9LACT</name>
<feature type="domain" description="Sigma-54 factor interaction" evidence="7">
    <location>
        <begin position="79"/>
        <end position="312"/>
    </location>
</feature>
<dbReference type="Proteomes" id="UP000199136">
    <property type="component" value="Unassembled WGS sequence"/>
</dbReference>
<dbReference type="GO" id="GO:0006355">
    <property type="term" value="P:regulation of DNA-templated transcription"/>
    <property type="evidence" value="ECO:0007669"/>
    <property type="project" value="InterPro"/>
</dbReference>
<evidence type="ECO:0000313" key="10">
    <source>
        <dbReference type="EMBL" id="SFQ04102.1"/>
    </source>
</evidence>